<evidence type="ECO:0000313" key="8">
    <source>
        <dbReference type="Proteomes" id="UP001346149"/>
    </source>
</evidence>
<dbReference type="PANTHER" id="PTHR47963:SF3">
    <property type="entry name" value="DEAD-BOX ATP-DEPENDENT RNA HELICASE 47, MITOCHONDRIAL"/>
    <property type="match status" value="1"/>
</dbReference>
<dbReference type="EC" id="3.6.4.13" evidence="1"/>
<keyword evidence="2" id="KW-0547">Nucleotide-binding</keyword>
<comment type="catalytic activity">
    <reaction evidence="6">
        <text>ATP + H2O = ADP + phosphate + H(+)</text>
        <dbReference type="Rhea" id="RHEA:13065"/>
        <dbReference type="ChEBI" id="CHEBI:15377"/>
        <dbReference type="ChEBI" id="CHEBI:15378"/>
        <dbReference type="ChEBI" id="CHEBI:30616"/>
        <dbReference type="ChEBI" id="CHEBI:43474"/>
        <dbReference type="ChEBI" id="CHEBI:456216"/>
        <dbReference type="EC" id="3.6.4.13"/>
    </reaction>
</comment>
<evidence type="ECO:0000256" key="5">
    <source>
        <dbReference type="ARBA" id="ARBA00022840"/>
    </source>
</evidence>
<dbReference type="InterPro" id="IPR050547">
    <property type="entry name" value="DEAD_box_RNA_helicases"/>
</dbReference>
<dbReference type="SUPFAM" id="SSF52540">
    <property type="entry name" value="P-loop containing nucleoside triphosphate hydrolases"/>
    <property type="match status" value="1"/>
</dbReference>
<evidence type="ECO:0000256" key="4">
    <source>
        <dbReference type="ARBA" id="ARBA00022806"/>
    </source>
</evidence>
<keyword evidence="4" id="KW-0347">Helicase</keyword>
<dbReference type="GO" id="GO:0003723">
    <property type="term" value="F:RNA binding"/>
    <property type="evidence" value="ECO:0007669"/>
    <property type="project" value="TreeGrafter"/>
</dbReference>
<proteinExistence type="predicted"/>
<evidence type="ECO:0000256" key="2">
    <source>
        <dbReference type="ARBA" id="ARBA00022741"/>
    </source>
</evidence>
<dbReference type="GO" id="GO:0016787">
    <property type="term" value="F:hydrolase activity"/>
    <property type="evidence" value="ECO:0007669"/>
    <property type="project" value="UniProtKB-KW"/>
</dbReference>
<organism evidence="7 8">
    <name type="scientific">Trapa natans</name>
    <name type="common">Water chestnut</name>
    <dbReference type="NCBI Taxonomy" id="22666"/>
    <lineage>
        <taxon>Eukaryota</taxon>
        <taxon>Viridiplantae</taxon>
        <taxon>Streptophyta</taxon>
        <taxon>Embryophyta</taxon>
        <taxon>Tracheophyta</taxon>
        <taxon>Spermatophyta</taxon>
        <taxon>Magnoliopsida</taxon>
        <taxon>eudicotyledons</taxon>
        <taxon>Gunneridae</taxon>
        <taxon>Pentapetalae</taxon>
        <taxon>rosids</taxon>
        <taxon>malvids</taxon>
        <taxon>Myrtales</taxon>
        <taxon>Lythraceae</taxon>
        <taxon>Trapa</taxon>
    </lineage>
</organism>
<comment type="caution">
    <text evidence="7">The sequence shown here is derived from an EMBL/GenBank/DDBJ whole genome shotgun (WGS) entry which is preliminary data.</text>
</comment>
<keyword evidence="3" id="KW-0378">Hydrolase</keyword>
<evidence type="ECO:0000313" key="7">
    <source>
        <dbReference type="EMBL" id="KAK4795667.1"/>
    </source>
</evidence>
<sequence length="224" mass="24359">MRQTPKNTSSLLRVRGRMTVWGEETLLVASASVGKFLFHSASTQMSALVPTRLLLPSLAFQRTRKDICLSPAKLSIVGPLRRKSPENSDELGKKTGIEAVIVAPSRVLGVHIVREVEKLLGPAEKRLVWQLVDGANSSRTARSWGNDPLLVQSQKIIPLEAATPRPVNVSNPIVHSSESLSSQDKAPALENQGIRALELHGDLGKLARSTALKKFKGGEVRVLE</sequence>
<keyword evidence="8" id="KW-1185">Reference proteome</keyword>
<evidence type="ECO:0000256" key="1">
    <source>
        <dbReference type="ARBA" id="ARBA00012552"/>
    </source>
</evidence>
<protein>
    <recommendedName>
        <fullName evidence="1">RNA helicase</fullName>
        <ecNumber evidence="1">3.6.4.13</ecNumber>
    </recommendedName>
</protein>
<name>A0AAN7MC49_TRANT</name>
<accession>A0AAN7MC49</accession>
<reference evidence="7 8" key="1">
    <citation type="journal article" date="2023" name="Hortic Res">
        <title>Pangenome of water caltrop reveals structural variations and asymmetric subgenome divergence after allopolyploidization.</title>
        <authorList>
            <person name="Zhang X."/>
            <person name="Chen Y."/>
            <person name="Wang L."/>
            <person name="Yuan Y."/>
            <person name="Fang M."/>
            <person name="Shi L."/>
            <person name="Lu R."/>
            <person name="Comes H.P."/>
            <person name="Ma Y."/>
            <person name="Chen Y."/>
            <person name="Huang G."/>
            <person name="Zhou Y."/>
            <person name="Zheng Z."/>
            <person name="Qiu Y."/>
        </authorList>
    </citation>
    <scope>NUCLEOTIDE SEQUENCE [LARGE SCALE GENOMIC DNA]</scope>
    <source>
        <strain evidence="7">F231</strain>
    </source>
</reference>
<dbReference type="InterPro" id="IPR027417">
    <property type="entry name" value="P-loop_NTPase"/>
</dbReference>
<dbReference type="GO" id="GO:0005524">
    <property type="term" value="F:ATP binding"/>
    <property type="evidence" value="ECO:0007669"/>
    <property type="project" value="UniProtKB-KW"/>
</dbReference>
<dbReference type="AlphaFoldDB" id="A0AAN7MC49"/>
<dbReference type="EMBL" id="JAXQNO010000006">
    <property type="protein sequence ID" value="KAK4795667.1"/>
    <property type="molecule type" value="Genomic_DNA"/>
</dbReference>
<dbReference type="GO" id="GO:0003724">
    <property type="term" value="F:RNA helicase activity"/>
    <property type="evidence" value="ECO:0007669"/>
    <property type="project" value="UniProtKB-EC"/>
</dbReference>
<dbReference type="Proteomes" id="UP001346149">
    <property type="component" value="Unassembled WGS sequence"/>
</dbReference>
<keyword evidence="5" id="KW-0067">ATP-binding</keyword>
<evidence type="ECO:0000256" key="3">
    <source>
        <dbReference type="ARBA" id="ARBA00022801"/>
    </source>
</evidence>
<evidence type="ECO:0000256" key="6">
    <source>
        <dbReference type="ARBA" id="ARBA00047984"/>
    </source>
</evidence>
<dbReference type="PANTHER" id="PTHR47963">
    <property type="entry name" value="DEAD-BOX ATP-DEPENDENT RNA HELICASE 47, MITOCHONDRIAL"/>
    <property type="match status" value="1"/>
</dbReference>
<gene>
    <name evidence="7" type="ORF">SAY86_027993</name>
</gene>